<dbReference type="PANTHER" id="PTHR11991:SF0">
    <property type="entry name" value="TRANSLATIONALLY-CONTROLLED TUMOR PROTEIN"/>
    <property type="match status" value="1"/>
</dbReference>
<comment type="similarity">
    <text evidence="1">Belongs to the TCTP family.</text>
</comment>
<accession>R7TP06</accession>
<evidence type="ECO:0000259" key="2">
    <source>
        <dbReference type="PROSITE" id="PS51797"/>
    </source>
</evidence>
<dbReference type="InterPro" id="IPR011323">
    <property type="entry name" value="Mss4/transl-control_tumour"/>
</dbReference>
<sequence length="167" mass="18858">MRIYKDIFSNDEMLADTFPMELIDGVVYKVKGKMQSEKVGIDDALIGGNASAEGGDEGCEEGVVSGVNIVMNHKLTAAPMGKKDYMKHIKKYMGKVKAYLTENHPNDVAEFEKNVAAFVKKVLANYDDYEPHMGESYHEDAMLPLLYWDGETPYMMYFKHGLLEEKV</sequence>
<dbReference type="AlphaFoldDB" id="R7TP06"/>
<organism evidence="3">
    <name type="scientific">Capitella teleta</name>
    <name type="common">Polychaete worm</name>
    <dbReference type="NCBI Taxonomy" id="283909"/>
    <lineage>
        <taxon>Eukaryota</taxon>
        <taxon>Metazoa</taxon>
        <taxon>Spiralia</taxon>
        <taxon>Lophotrochozoa</taxon>
        <taxon>Annelida</taxon>
        <taxon>Polychaeta</taxon>
        <taxon>Sedentaria</taxon>
        <taxon>Scolecida</taxon>
        <taxon>Capitellidae</taxon>
        <taxon>Capitella</taxon>
    </lineage>
</organism>
<dbReference type="Proteomes" id="UP000014760">
    <property type="component" value="Unassembled WGS sequence"/>
</dbReference>
<name>R7TP06_CAPTE</name>
<keyword evidence="5" id="KW-1185">Reference proteome</keyword>
<proteinExistence type="inferred from homology"/>
<dbReference type="OMA" id="CAMITEG"/>
<evidence type="ECO:0000313" key="5">
    <source>
        <dbReference type="Proteomes" id="UP000014760"/>
    </source>
</evidence>
<dbReference type="InterPro" id="IPR011057">
    <property type="entry name" value="Mss4-like_sf"/>
</dbReference>
<dbReference type="PROSITE" id="PS51797">
    <property type="entry name" value="TCTP_3"/>
    <property type="match status" value="1"/>
</dbReference>
<evidence type="ECO:0000313" key="3">
    <source>
        <dbReference type="EMBL" id="ELT95364.1"/>
    </source>
</evidence>
<gene>
    <name evidence="3" type="ORF">CAPTEDRAFT_173147</name>
</gene>
<dbReference type="HOGENOM" id="CLU_095877_0_1_1"/>
<dbReference type="GO" id="GO:0005509">
    <property type="term" value="F:calcium ion binding"/>
    <property type="evidence" value="ECO:0007669"/>
    <property type="project" value="TreeGrafter"/>
</dbReference>
<reference evidence="3 5" key="2">
    <citation type="journal article" date="2013" name="Nature">
        <title>Insights into bilaterian evolution from three spiralian genomes.</title>
        <authorList>
            <person name="Simakov O."/>
            <person name="Marletaz F."/>
            <person name="Cho S.J."/>
            <person name="Edsinger-Gonzales E."/>
            <person name="Havlak P."/>
            <person name="Hellsten U."/>
            <person name="Kuo D.H."/>
            <person name="Larsson T."/>
            <person name="Lv J."/>
            <person name="Arendt D."/>
            <person name="Savage R."/>
            <person name="Osoegawa K."/>
            <person name="de Jong P."/>
            <person name="Grimwood J."/>
            <person name="Chapman J.A."/>
            <person name="Shapiro H."/>
            <person name="Aerts A."/>
            <person name="Otillar R.P."/>
            <person name="Terry A.Y."/>
            <person name="Boore J.L."/>
            <person name="Grigoriev I.V."/>
            <person name="Lindberg D.R."/>
            <person name="Seaver E.C."/>
            <person name="Weisblat D.A."/>
            <person name="Putnam N.H."/>
            <person name="Rokhsar D.S."/>
        </authorList>
    </citation>
    <scope>NUCLEOTIDE SEQUENCE</scope>
    <source>
        <strain evidence="3 5">I ESC-2004</strain>
    </source>
</reference>
<reference evidence="5" key="1">
    <citation type="submission" date="2012-12" db="EMBL/GenBank/DDBJ databases">
        <authorList>
            <person name="Hellsten U."/>
            <person name="Grimwood J."/>
            <person name="Chapman J.A."/>
            <person name="Shapiro H."/>
            <person name="Aerts A."/>
            <person name="Otillar R.P."/>
            <person name="Terry A.Y."/>
            <person name="Boore J.L."/>
            <person name="Simakov O."/>
            <person name="Marletaz F."/>
            <person name="Cho S.-J."/>
            <person name="Edsinger-Gonzales E."/>
            <person name="Havlak P."/>
            <person name="Kuo D.-H."/>
            <person name="Larsson T."/>
            <person name="Lv J."/>
            <person name="Arendt D."/>
            <person name="Savage R."/>
            <person name="Osoegawa K."/>
            <person name="de Jong P."/>
            <person name="Lindberg D.R."/>
            <person name="Seaver E.C."/>
            <person name="Weisblat D.A."/>
            <person name="Putnam N.H."/>
            <person name="Grigoriev I.V."/>
            <person name="Rokhsar D.S."/>
        </authorList>
    </citation>
    <scope>NUCLEOTIDE SEQUENCE</scope>
    <source>
        <strain evidence="5">I ESC-2004</strain>
    </source>
</reference>
<dbReference type="OrthoDB" id="10248936at2759"/>
<dbReference type="PRINTS" id="PR01653">
    <property type="entry name" value="TCTPROTEIN"/>
</dbReference>
<dbReference type="FunCoup" id="R7TP06">
    <property type="interactions" value="1418"/>
</dbReference>
<dbReference type="PROSITE" id="PS01002">
    <property type="entry name" value="TCTP_1"/>
    <property type="match status" value="1"/>
</dbReference>
<dbReference type="GO" id="GO:0005737">
    <property type="term" value="C:cytoplasm"/>
    <property type="evidence" value="ECO:0007669"/>
    <property type="project" value="TreeGrafter"/>
</dbReference>
<dbReference type="PANTHER" id="PTHR11991">
    <property type="entry name" value="TRANSLATIONALLY CONTROLLED TUMOR PROTEIN-RELATED"/>
    <property type="match status" value="1"/>
</dbReference>
<dbReference type="InterPro" id="IPR018105">
    <property type="entry name" value="Translational_control_tumour_p"/>
</dbReference>
<dbReference type="Gene3D" id="2.170.150.10">
    <property type="entry name" value="Metal Binding Protein, Guanine Nucleotide Exchange Factor, Chain A"/>
    <property type="match status" value="1"/>
</dbReference>
<dbReference type="InterPro" id="IPR018103">
    <property type="entry name" value="Translation_control_tumour_CS"/>
</dbReference>
<dbReference type="InterPro" id="IPR034737">
    <property type="entry name" value="TCTP"/>
</dbReference>
<dbReference type="EMBL" id="KB309148">
    <property type="protein sequence ID" value="ELT95364.1"/>
    <property type="molecule type" value="Genomic_DNA"/>
</dbReference>
<evidence type="ECO:0000256" key="1">
    <source>
        <dbReference type="PROSITE-ProRule" id="PRU01133"/>
    </source>
</evidence>
<dbReference type="EMBL" id="AMQN01011866">
    <property type="status" value="NOT_ANNOTATED_CDS"/>
    <property type="molecule type" value="Genomic_DNA"/>
</dbReference>
<feature type="domain" description="TCTP" evidence="2">
    <location>
        <begin position="1"/>
        <end position="167"/>
    </location>
</feature>
<dbReference type="STRING" id="283909.R7TP06"/>
<protein>
    <recommendedName>
        <fullName evidence="2">TCTP domain-containing protein</fullName>
    </recommendedName>
</protein>
<dbReference type="SUPFAM" id="SSF51316">
    <property type="entry name" value="Mss4-like"/>
    <property type="match status" value="1"/>
</dbReference>
<dbReference type="Pfam" id="PF00838">
    <property type="entry name" value="TCTP"/>
    <property type="match status" value="1"/>
</dbReference>
<reference evidence="4" key="3">
    <citation type="submission" date="2015-06" db="UniProtKB">
        <authorList>
            <consortium name="EnsemblMetazoa"/>
        </authorList>
    </citation>
    <scope>IDENTIFICATION</scope>
</reference>
<evidence type="ECO:0000313" key="4">
    <source>
        <dbReference type="EnsemblMetazoa" id="CapteP173147"/>
    </source>
</evidence>
<dbReference type="EnsemblMetazoa" id="CapteT173147">
    <property type="protein sequence ID" value="CapteP173147"/>
    <property type="gene ID" value="CapteG173147"/>
</dbReference>